<keyword evidence="2" id="KW-1185">Reference proteome</keyword>
<reference evidence="1 2" key="1">
    <citation type="journal article" date="2023" name="ACS Omega">
        <title>Identification of the Neoaspergillic Acid Biosynthesis Gene Cluster by Establishing an In Vitro CRISPR-Ribonucleoprotein Genetic System in Aspergillus melleus.</title>
        <authorList>
            <person name="Yuan B."/>
            <person name="Grau M.F."/>
            <person name="Murata R.M."/>
            <person name="Torok T."/>
            <person name="Venkateswaran K."/>
            <person name="Stajich J.E."/>
            <person name="Wang C.C.C."/>
        </authorList>
    </citation>
    <scope>NUCLEOTIDE SEQUENCE [LARGE SCALE GENOMIC DNA]</scope>
    <source>
        <strain evidence="1 2">IMV 1140</strain>
    </source>
</reference>
<dbReference type="EMBL" id="JAOPJF010000113">
    <property type="protein sequence ID" value="KAK1139238.1"/>
    <property type="molecule type" value="Genomic_DNA"/>
</dbReference>
<proteinExistence type="predicted"/>
<evidence type="ECO:0000313" key="2">
    <source>
        <dbReference type="Proteomes" id="UP001177260"/>
    </source>
</evidence>
<comment type="caution">
    <text evidence="1">The sequence shown here is derived from an EMBL/GenBank/DDBJ whole genome shotgun (WGS) entry which is preliminary data.</text>
</comment>
<protein>
    <submittedName>
        <fullName evidence="1">Uncharacterized protein</fullName>
    </submittedName>
</protein>
<accession>A0ACC3ANY0</accession>
<sequence length="307" mass="33180">MIEAGYPIQDGALYADGFPVPDWTLGDHIMTMDTLGVNYSTISISAPGVFFIQDPSKAHALARWINQEMHNYTAQYPHRLGALCLLPLPHVREALIELEHCLDTLKFVGVATFTNSNGMYLGNASQDPIFEALNARKVPVFVHPAAPGCNGMSMGYPVPMTEYPFDTVRAVENLLLTGQRASYPNISMIFAHGGGAIPYLATRIAGMSSMPFLGGFNVTESVKQLAGYYFDTASATSAIQLAALRGFIGVGRILTGTDYPYVPTAQAQPAVESIQANGEFNSSEMAQINHRNALSIFPRVAEVLGVK</sequence>
<gene>
    <name evidence="1" type="ORF">N8T08_001168</name>
</gene>
<dbReference type="Proteomes" id="UP001177260">
    <property type="component" value="Unassembled WGS sequence"/>
</dbReference>
<organism evidence="1 2">
    <name type="scientific">Aspergillus melleus</name>
    <dbReference type="NCBI Taxonomy" id="138277"/>
    <lineage>
        <taxon>Eukaryota</taxon>
        <taxon>Fungi</taxon>
        <taxon>Dikarya</taxon>
        <taxon>Ascomycota</taxon>
        <taxon>Pezizomycotina</taxon>
        <taxon>Eurotiomycetes</taxon>
        <taxon>Eurotiomycetidae</taxon>
        <taxon>Eurotiales</taxon>
        <taxon>Aspergillaceae</taxon>
        <taxon>Aspergillus</taxon>
        <taxon>Aspergillus subgen. Circumdati</taxon>
    </lineage>
</organism>
<evidence type="ECO:0000313" key="1">
    <source>
        <dbReference type="EMBL" id="KAK1139238.1"/>
    </source>
</evidence>
<name>A0ACC3ANY0_9EURO</name>